<dbReference type="RefSeq" id="WP_012163914.1">
    <property type="nucleotide sequence ID" value="NC_009925.1"/>
</dbReference>
<keyword evidence="1 3" id="KW-0479">Metal-binding</keyword>
<dbReference type="GO" id="GO:0046872">
    <property type="term" value="F:metal ion binding"/>
    <property type="evidence" value="ECO:0007669"/>
    <property type="project" value="UniProtKB-KW"/>
</dbReference>
<sequence length="339" mass="37178">MTAFDPNGVGLENGNLFGLPFDFDSAQIIVWGIPWEVTVSYGSGTAQGPAAILRESPQLDLYDFDHPGGWQQGIYLAGIPDFILAKNDEIKAKAQAVIEHTSQGHTVADSSTLMTALTEVNQECRHLNQWIYQQAQTVLAQGKKLALLGGDHSIPLGYLQALAEQYDEFGILQIDAHSDLRQAYQGFEFSHASIMANVLKLPQVRKLVQVGVRDVCAAEVETVAQSQGRIVTYYDPDLKTQLYQGTTWHSLCQEMVTHLPQQVYISFDVDGLDPKLCPHTGTPVPGGLELEAAFYLCRRIVHSGRSLIGCDICEVGNGVWDGNVGARILYKLCNLMGLS</sequence>
<evidence type="ECO:0000313" key="6">
    <source>
        <dbReference type="Proteomes" id="UP000000268"/>
    </source>
</evidence>
<gene>
    <name evidence="5" type="primary">speB</name>
    <name evidence="5" type="ordered locus">AM1_3528</name>
</gene>
<evidence type="ECO:0000256" key="2">
    <source>
        <dbReference type="ARBA" id="ARBA00022801"/>
    </source>
</evidence>
<dbReference type="EMBL" id="CP000828">
    <property type="protein sequence ID" value="ABW28518.1"/>
    <property type="molecule type" value="Genomic_DNA"/>
</dbReference>
<dbReference type="InterPro" id="IPR006035">
    <property type="entry name" value="Ureohydrolase"/>
</dbReference>
<accession>B0C266</accession>
<dbReference type="GO" id="GO:0008783">
    <property type="term" value="F:agmatinase activity"/>
    <property type="evidence" value="ECO:0007669"/>
    <property type="project" value="TreeGrafter"/>
</dbReference>
<organism evidence="5 6">
    <name type="scientific">Acaryochloris marina (strain MBIC 11017)</name>
    <dbReference type="NCBI Taxonomy" id="329726"/>
    <lineage>
        <taxon>Bacteria</taxon>
        <taxon>Bacillati</taxon>
        <taxon>Cyanobacteriota</taxon>
        <taxon>Cyanophyceae</taxon>
        <taxon>Acaryochloridales</taxon>
        <taxon>Acaryochloridaceae</taxon>
        <taxon>Acaryochloris</taxon>
    </lineage>
</organism>
<feature type="binding site" evidence="3">
    <location>
        <position position="152"/>
    </location>
    <ligand>
        <name>Mn(2+)</name>
        <dbReference type="ChEBI" id="CHEBI:29035"/>
        <label>1</label>
    </ligand>
</feature>
<dbReference type="Gene3D" id="3.40.800.10">
    <property type="entry name" value="Ureohydrolase domain"/>
    <property type="match status" value="1"/>
</dbReference>
<dbReference type="eggNOG" id="COG0010">
    <property type="taxonomic scope" value="Bacteria"/>
</dbReference>
<evidence type="ECO:0000256" key="3">
    <source>
        <dbReference type="PIRSR" id="PIRSR036979-1"/>
    </source>
</evidence>
<feature type="binding site" evidence="3">
    <location>
        <position position="179"/>
    </location>
    <ligand>
        <name>Mn(2+)</name>
        <dbReference type="ChEBI" id="CHEBI:29035"/>
        <label>1</label>
    </ligand>
</feature>
<evidence type="ECO:0000313" key="5">
    <source>
        <dbReference type="EMBL" id="ABW28518.1"/>
    </source>
</evidence>
<dbReference type="STRING" id="329726.AM1_3528"/>
<dbReference type="Pfam" id="PF00491">
    <property type="entry name" value="Arginase"/>
    <property type="match status" value="1"/>
</dbReference>
<reference evidence="5 6" key="1">
    <citation type="journal article" date="2008" name="Proc. Natl. Acad. Sci. U.S.A.">
        <title>Niche adaptation and genome expansion in the chlorophyll d-producing cyanobacterium Acaryochloris marina.</title>
        <authorList>
            <person name="Swingley W.D."/>
            <person name="Chen M."/>
            <person name="Cheung P.C."/>
            <person name="Conrad A.L."/>
            <person name="Dejesa L.C."/>
            <person name="Hao J."/>
            <person name="Honchak B.M."/>
            <person name="Karbach L.E."/>
            <person name="Kurdoglu A."/>
            <person name="Lahiri S."/>
            <person name="Mastrian S.D."/>
            <person name="Miyashita H."/>
            <person name="Page L."/>
            <person name="Ramakrishna P."/>
            <person name="Satoh S."/>
            <person name="Sattley W.M."/>
            <person name="Shimada Y."/>
            <person name="Taylor H.L."/>
            <person name="Tomo T."/>
            <person name="Tsuchiya T."/>
            <person name="Wang Z.T."/>
            <person name="Raymond J."/>
            <person name="Mimuro M."/>
            <person name="Blankenship R.E."/>
            <person name="Touchman J.W."/>
        </authorList>
    </citation>
    <scope>NUCLEOTIDE SEQUENCE [LARGE SCALE GENOMIC DNA]</scope>
    <source>
        <strain evidence="6">MBIC 11017</strain>
    </source>
</reference>
<keyword evidence="3" id="KW-0464">Manganese</keyword>
<dbReference type="PANTHER" id="PTHR11358:SF26">
    <property type="entry name" value="GUANIDINO ACID HYDROLASE, MITOCHONDRIAL"/>
    <property type="match status" value="1"/>
</dbReference>
<dbReference type="HOGENOM" id="CLU_039478_0_2_3"/>
<feature type="binding site" evidence="3">
    <location>
        <position position="268"/>
    </location>
    <ligand>
        <name>Mn(2+)</name>
        <dbReference type="ChEBI" id="CHEBI:29035"/>
        <label>1</label>
    </ligand>
</feature>
<dbReference type="Proteomes" id="UP000000268">
    <property type="component" value="Chromosome"/>
</dbReference>
<feature type="binding site" evidence="3">
    <location>
        <position position="270"/>
    </location>
    <ligand>
        <name>Mn(2+)</name>
        <dbReference type="ChEBI" id="CHEBI:29035"/>
        <label>1</label>
    </ligand>
</feature>
<comment type="cofactor">
    <cofactor evidence="3">
        <name>Mn(2+)</name>
        <dbReference type="ChEBI" id="CHEBI:29035"/>
    </cofactor>
    <text evidence="3">Binds 2 manganese ions per subunit.</text>
</comment>
<evidence type="ECO:0000256" key="4">
    <source>
        <dbReference type="PROSITE-ProRule" id="PRU00742"/>
    </source>
</evidence>
<keyword evidence="6" id="KW-1185">Reference proteome</keyword>
<name>B0C266_ACAM1</name>
<dbReference type="OrthoDB" id="9788689at2"/>
<keyword evidence="2" id="KW-0378">Hydrolase</keyword>
<dbReference type="PRINTS" id="PR00116">
    <property type="entry name" value="ARGINASE"/>
</dbReference>
<dbReference type="AlphaFoldDB" id="B0C266"/>
<protein>
    <submittedName>
        <fullName evidence="5">Agmatinase, putative</fullName>
    </submittedName>
</protein>
<dbReference type="CDD" id="cd11593">
    <property type="entry name" value="Agmatinase-like_2"/>
    <property type="match status" value="1"/>
</dbReference>
<evidence type="ECO:0000256" key="1">
    <source>
        <dbReference type="ARBA" id="ARBA00022723"/>
    </source>
</evidence>
<dbReference type="PANTHER" id="PTHR11358">
    <property type="entry name" value="ARGINASE/AGMATINASE"/>
    <property type="match status" value="1"/>
</dbReference>
<dbReference type="PIRSF" id="PIRSF036979">
    <property type="entry name" value="Arginase"/>
    <property type="match status" value="1"/>
</dbReference>
<comment type="similarity">
    <text evidence="4">Belongs to the arginase family.</text>
</comment>
<dbReference type="InterPro" id="IPR023696">
    <property type="entry name" value="Ureohydrolase_dom_sf"/>
</dbReference>
<dbReference type="KEGG" id="amr:AM1_3528"/>
<dbReference type="GO" id="GO:0033389">
    <property type="term" value="P:putrescine biosynthetic process from arginine, via agmatine"/>
    <property type="evidence" value="ECO:0007669"/>
    <property type="project" value="TreeGrafter"/>
</dbReference>
<feature type="binding site" evidence="3">
    <location>
        <position position="175"/>
    </location>
    <ligand>
        <name>Mn(2+)</name>
        <dbReference type="ChEBI" id="CHEBI:29035"/>
        <label>1</label>
    </ligand>
</feature>
<dbReference type="PROSITE" id="PS51409">
    <property type="entry name" value="ARGINASE_2"/>
    <property type="match status" value="1"/>
</dbReference>
<feature type="binding site" evidence="3">
    <location>
        <position position="177"/>
    </location>
    <ligand>
        <name>Mn(2+)</name>
        <dbReference type="ChEBI" id="CHEBI:29035"/>
        <label>1</label>
    </ligand>
</feature>
<dbReference type="SUPFAM" id="SSF52768">
    <property type="entry name" value="Arginase/deacetylase"/>
    <property type="match status" value="1"/>
</dbReference>
<proteinExistence type="inferred from homology"/>